<sequence length="152" mass="16943">MEKTTITSVTIMGLSVRTSNAAGKADQDIPALWNRFMAAGILEKIPGKLDHWLYACYSDYDGDHTQPYTMYLGCKVAAGTPVPEGMHSVIIQQGDYQKFQAKGDLTKGAVVEAWHRIWQADLDRAYTTDFEAYDPQYSDPTQGVVDIYIALK</sequence>
<dbReference type="InterPro" id="IPR029441">
    <property type="entry name" value="Cass2"/>
</dbReference>
<keyword evidence="3" id="KW-1185">Reference proteome</keyword>
<organism evidence="2 3">
    <name type="scientific">Sediminicola luteus</name>
    <dbReference type="NCBI Taxonomy" id="319238"/>
    <lineage>
        <taxon>Bacteria</taxon>
        <taxon>Pseudomonadati</taxon>
        <taxon>Bacteroidota</taxon>
        <taxon>Flavobacteriia</taxon>
        <taxon>Flavobacteriales</taxon>
        <taxon>Flavobacteriaceae</taxon>
        <taxon>Sediminicola</taxon>
    </lineage>
</organism>
<dbReference type="InterPro" id="IPR010499">
    <property type="entry name" value="AraC_E-bd"/>
</dbReference>
<evidence type="ECO:0000313" key="2">
    <source>
        <dbReference type="EMBL" id="PCE62880.1"/>
    </source>
</evidence>
<dbReference type="SMART" id="SM00871">
    <property type="entry name" value="AraC_E_bind"/>
    <property type="match status" value="1"/>
</dbReference>
<dbReference type="EMBL" id="NBWU01000007">
    <property type="protein sequence ID" value="PCE62880.1"/>
    <property type="molecule type" value="Genomic_DNA"/>
</dbReference>
<dbReference type="PANTHER" id="PTHR36444">
    <property type="entry name" value="TRANSCRIPTIONAL REGULATOR PROTEIN YOBU-RELATED"/>
    <property type="match status" value="1"/>
</dbReference>
<dbReference type="Gene3D" id="3.20.80.10">
    <property type="entry name" value="Regulatory factor, effector binding domain"/>
    <property type="match status" value="1"/>
</dbReference>
<proteinExistence type="predicted"/>
<dbReference type="RefSeq" id="WP_097440989.1">
    <property type="nucleotide sequence ID" value="NZ_KZ300477.1"/>
</dbReference>
<protein>
    <recommendedName>
        <fullName evidence="1">AraC effector-binding domain-containing protein</fullName>
    </recommendedName>
</protein>
<dbReference type="InterPro" id="IPR053182">
    <property type="entry name" value="YobU-like_regulator"/>
</dbReference>
<dbReference type="Pfam" id="PF14526">
    <property type="entry name" value="Cass2"/>
    <property type="match status" value="1"/>
</dbReference>
<dbReference type="OrthoDB" id="9801008at2"/>
<dbReference type="AlphaFoldDB" id="A0A2A4G4H8"/>
<accession>A0A2A4G4H8</accession>
<dbReference type="SUPFAM" id="SSF55136">
    <property type="entry name" value="Probable bacterial effector-binding domain"/>
    <property type="match status" value="1"/>
</dbReference>
<dbReference type="Proteomes" id="UP000219559">
    <property type="component" value="Unassembled WGS sequence"/>
</dbReference>
<comment type="caution">
    <text evidence="2">The sequence shown here is derived from an EMBL/GenBank/DDBJ whole genome shotgun (WGS) entry which is preliminary data.</text>
</comment>
<gene>
    <name evidence="2" type="ORF">B7P33_16515</name>
</gene>
<name>A0A2A4G4H8_9FLAO</name>
<evidence type="ECO:0000313" key="3">
    <source>
        <dbReference type="Proteomes" id="UP000219559"/>
    </source>
</evidence>
<dbReference type="InterPro" id="IPR011256">
    <property type="entry name" value="Reg_factor_effector_dom_sf"/>
</dbReference>
<evidence type="ECO:0000259" key="1">
    <source>
        <dbReference type="SMART" id="SM00871"/>
    </source>
</evidence>
<reference evidence="2 3" key="1">
    <citation type="submission" date="2017-04" db="EMBL/GenBank/DDBJ databases">
        <title>A new member of the family Flavobacteriaceae isolated from ascidians.</title>
        <authorList>
            <person name="Chen L."/>
        </authorList>
    </citation>
    <scope>NUCLEOTIDE SEQUENCE [LARGE SCALE GENOMIC DNA]</scope>
    <source>
        <strain evidence="2 3">HQA918</strain>
    </source>
</reference>
<dbReference type="PANTHER" id="PTHR36444:SF2">
    <property type="entry name" value="TRANSCRIPTIONAL REGULATOR PROTEIN YOBU-RELATED"/>
    <property type="match status" value="1"/>
</dbReference>
<feature type="domain" description="AraC effector-binding" evidence="1">
    <location>
        <begin position="1"/>
        <end position="152"/>
    </location>
</feature>